<dbReference type="AlphaFoldDB" id="A0A2T1E5S2"/>
<evidence type="ECO:0000259" key="1">
    <source>
        <dbReference type="Pfam" id="PF22007"/>
    </source>
</evidence>
<feature type="domain" description="DUF6930" evidence="1">
    <location>
        <begin position="9"/>
        <end position="140"/>
    </location>
</feature>
<accession>A0A2T1E5S2</accession>
<dbReference type="Pfam" id="PF22007">
    <property type="entry name" value="DUF6930"/>
    <property type="match status" value="1"/>
</dbReference>
<sequence length="545" mass="60384">MTALNLSTRRRLKQLPQIASVWEGDRRPLVSGLPPTTDWTDAGTEPQPNGECILWVDGSQGMVRAMDVVTPDTGPEAVVRTLLRAMEHPHNPNSPARPQKIVVSDRELLFFLRGVLQDLDIVLDYVPSLPLIDEIFRGFQEAVSSRPPQLPPQHAEDLPDKAIDIWHDAPWDVFADHQILAIEINRWDLTTLYASVMGMLGMEFGVLFYRSLESLKRFRQRVLANESLEAMEEAFLGQDCLFVTFESDRDDDSNDVDLSTLPIDAIEPVFGNLHPLEGLRSFLYDEEAAALLVSLEALHRFLRQHHSKFEADAFPGISSRYRIPLPDSETNQTTQVSIKVSTMPDLATELLAMADAEETDDVDFPIVRDDLVPANSFLSLGVVPWEMLDVLRSGTAEHYPLPNVKVAGDGFPVVMIQTSRPKAKTLIEALKAAGGLQAICFNPGADPLGSARYDLGLFQTGNGDLHLFGEFGDDDPAHIAARKKWDQRCKKTEGCCGLIIAKGLTGASRGDPQFKDMVALFEARSLTSKELALGTLQLHLAADWL</sequence>
<evidence type="ECO:0000313" key="3">
    <source>
        <dbReference type="EMBL" id="PSB28076.1"/>
    </source>
</evidence>
<dbReference type="RefSeq" id="WP_106257016.1">
    <property type="nucleotide sequence ID" value="NZ_CAWNSW010000092.1"/>
</dbReference>
<dbReference type="InterPro" id="IPR054216">
    <property type="entry name" value="DUF6930"/>
</dbReference>
<feature type="domain" description="DUF7309" evidence="2">
    <location>
        <begin position="158"/>
        <end position="256"/>
    </location>
</feature>
<organism evidence="3 4">
    <name type="scientific">Stenomitos frigidus ULC18</name>
    <dbReference type="NCBI Taxonomy" id="2107698"/>
    <lineage>
        <taxon>Bacteria</taxon>
        <taxon>Bacillati</taxon>
        <taxon>Cyanobacteriota</taxon>
        <taxon>Cyanophyceae</taxon>
        <taxon>Leptolyngbyales</taxon>
        <taxon>Leptolyngbyaceae</taxon>
        <taxon>Stenomitos</taxon>
    </lineage>
</organism>
<protein>
    <submittedName>
        <fullName evidence="3">Uncharacterized protein</fullName>
    </submittedName>
</protein>
<gene>
    <name evidence="3" type="ORF">C7B82_14595</name>
</gene>
<dbReference type="Proteomes" id="UP000239576">
    <property type="component" value="Unassembled WGS sequence"/>
</dbReference>
<comment type="caution">
    <text evidence="3">The sequence shown here is derived from an EMBL/GenBank/DDBJ whole genome shotgun (WGS) entry which is preliminary data.</text>
</comment>
<evidence type="ECO:0000259" key="2">
    <source>
        <dbReference type="Pfam" id="PF23988"/>
    </source>
</evidence>
<proteinExistence type="predicted"/>
<dbReference type="Pfam" id="PF23988">
    <property type="entry name" value="DUF7309"/>
    <property type="match status" value="1"/>
</dbReference>
<name>A0A2T1E5S2_9CYAN</name>
<reference evidence="4" key="1">
    <citation type="submission" date="2018-02" db="EMBL/GenBank/DDBJ databases">
        <authorList>
            <person name="Moore K."/>
            <person name="Momper L."/>
        </authorList>
    </citation>
    <scope>NUCLEOTIDE SEQUENCE [LARGE SCALE GENOMIC DNA]</scope>
    <source>
        <strain evidence="4">ULC18</strain>
    </source>
</reference>
<dbReference type="OrthoDB" id="500911at2"/>
<reference evidence="3 4" key="2">
    <citation type="submission" date="2018-03" db="EMBL/GenBank/DDBJ databases">
        <title>The ancient ancestry and fast evolution of plastids.</title>
        <authorList>
            <person name="Moore K.R."/>
            <person name="Magnabosco C."/>
            <person name="Momper L."/>
            <person name="Gold D.A."/>
            <person name="Bosak T."/>
            <person name="Fournier G.P."/>
        </authorList>
    </citation>
    <scope>NUCLEOTIDE SEQUENCE [LARGE SCALE GENOMIC DNA]</scope>
    <source>
        <strain evidence="3 4">ULC18</strain>
    </source>
</reference>
<evidence type="ECO:0000313" key="4">
    <source>
        <dbReference type="Proteomes" id="UP000239576"/>
    </source>
</evidence>
<dbReference type="EMBL" id="PVWK01000083">
    <property type="protein sequence ID" value="PSB28076.1"/>
    <property type="molecule type" value="Genomic_DNA"/>
</dbReference>
<keyword evidence="4" id="KW-1185">Reference proteome</keyword>
<dbReference type="InterPro" id="IPR055733">
    <property type="entry name" value="DUF7309"/>
</dbReference>